<sequence length="201" mass="23681">MQENQKTVLIHLSMILRKKDTLIFMVRMETITFITIDKEVIVMSYQNEKILKKIALMNAKKTLNQLSYIELIDFEDYDSQWLKLFEFPLKQFRRIDSEPTYSKPIGDTIGFISWFESSLDFLKENNEWVILVPNCQSPVWANVRVFDITKAIEELWETSENRDIILADKSTGSIAQIFVEEKNYEIHVGKCDITNIDKKNN</sequence>
<name>A0A4P8XH29_9BACL</name>
<keyword evidence="2" id="KW-1185">Reference proteome</keyword>
<accession>A0A4P8XH29</accession>
<dbReference type="EMBL" id="CP040396">
    <property type="protein sequence ID" value="QCT01655.1"/>
    <property type="molecule type" value="Genomic_DNA"/>
</dbReference>
<reference evidence="1 2" key="1">
    <citation type="submission" date="2019-05" db="EMBL/GenBank/DDBJ databases">
        <authorList>
            <person name="Chen C."/>
        </authorList>
    </citation>
    <scope>NUCLEOTIDE SEQUENCE [LARGE SCALE GENOMIC DNA]</scope>
    <source>
        <strain evidence="1 2">HB172198</strain>
    </source>
</reference>
<organism evidence="1 2">
    <name type="scientific">Paenibacillus algicola</name>
    <dbReference type="NCBI Taxonomy" id="2565926"/>
    <lineage>
        <taxon>Bacteria</taxon>
        <taxon>Bacillati</taxon>
        <taxon>Bacillota</taxon>
        <taxon>Bacilli</taxon>
        <taxon>Bacillales</taxon>
        <taxon>Paenibacillaceae</taxon>
        <taxon>Paenibacillus</taxon>
    </lineage>
</organism>
<dbReference type="KEGG" id="palo:E6C60_0935"/>
<dbReference type="AlphaFoldDB" id="A0A4P8XH29"/>
<evidence type="ECO:0000313" key="2">
    <source>
        <dbReference type="Proteomes" id="UP000300879"/>
    </source>
</evidence>
<proteinExistence type="predicted"/>
<gene>
    <name evidence="1" type="ORF">E6C60_0935</name>
</gene>
<evidence type="ECO:0000313" key="1">
    <source>
        <dbReference type="EMBL" id="QCT01655.1"/>
    </source>
</evidence>
<dbReference type="Proteomes" id="UP000300879">
    <property type="component" value="Chromosome"/>
</dbReference>
<protein>
    <submittedName>
        <fullName evidence="1">Uncharacterized protein</fullName>
    </submittedName>
</protein>